<dbReference type="AlphaFoldDB" id="D7G2C1"/>
<organism evidence="1 2">
    <name type="scientific">Ectocarpus siliculosus</name>
    <name type="common">Brown alga</name>
    <name type="synonym">Conferva siliculosa</name>
    <dbReference type="NCBI Taxonomy" id="2880"/>
    <lineage>
        <taxon>Eukaryota</taxon>
        <taxon>Sar</taxon>
        <taxon>Stramenopiles</taxon>
        <taxon>Ochrophyta</taxon>
        <taxon>PX clade</taxon>
        <taxon>Phaeophyceae</taxon>
        <taxon>Ectocarpales</taxon>
        <taxon>Ectocarpaceae</taxon>
        <taxon>Ectocarpus</taxon>
    </lineage>
</organism>
<dbReference type="PANTHER" id="PTHR37327">
    <property type="entry name" value="CHROMOSOME 1, WHOLE GENOME SHOTGUN SEQUENCE"/>
    <property type="match status" value="1"/>
</dbReference>
<dbReference type="Proteomes" id="UP000002630">
    <property type="component" value="Linkage Group LG19"/>
</dbReference>
<gene>
    <name evidence="1" type="ORF">Esi_0047_0115</name>
</gene>
<proteinExistence type="predicted"/>
<evidence type="ECO:0000313" key="2">
    <source>
        <dbReference type="Proteomes" id="UP000002630"/>
    </source>
</evidence>
<keyword evidence="2" id="KW-1185">Reference proteome</keyword>
<dbReference type="EMBL" id="FN649744">
    <property type="protein sequence ID" value="CBJ48798.1"/>
    <property type="molecule type" value="Genomic_DNA"/>
</dbReference>
<dbReference type="PANTHER" id="PTHR37327:SF1">
    <property type="entry name" value="MICROTUBULE INTERACTING AND TRANSPORT DOMAIN-CONTAINING PROTEIN"/>
    <property type="match status" value="1"/>
</dbReference>
<name>D7G2C1_ECTSI</name>
<dbReference type="InterPro" id="IPR036181">
    <property type="entry name" value="MIT_dom_sf"/>
</dbReference>
<dbReference type="SUPFAM" id="SSF116846">
    <property type="entry name" value="MIT domain"/>
    <property type="match status" value="1"/>
</dbReference>
<accession>D7G2C1</accession>
<evidence type="ECO:0000313" key="1">
    <source>
        <dbReference type="EMBL" id="CBJ48798.1"/>
    </source>
</evidence>
<reference evidence="1 2" key="1">
    <citation type="journal article" date="2010" name="Nature">
        <title>The Ectocarpus genome and the independent evolution of multicellularity in brown algae.</title>
        <authorList>
            <person name="Cock J.M."/>
            <person name="Sterck L."/>
            <person name="Rouze P."/>
            <person name="Scornet D."/>
            <person name="Allen A.E."/>
            <person name="Amoutzias G."/>
            <person name="Anthouard V."/>
            <person name="Artiguenave F."/>
            <person name="Aury J.M."/>
            <person name="Badger J.H."/>
            <person name="Beszteri B."/>
            <person name="Billiau K."/>
            <person name="Bonnet E."/>
            <person name="Bothwell J.H."/>
            <person name="Bowler C."/>
            <person name="Boyen C."/>
            <person name="Brownlee C."/>
            <person name="Carrano C.J."/>
            <person name="Charrier B."/>
            <person name="Cho G.Y."/>
            <person name="Coelho S.M."/>
            <person name="Collen J."/>
            <person name="Corre E."/>
            <person name="Da Silva C."/>
            <person name="Delage L."/>
            <person name="Delaroque N."/>
            <person name="Dittami S.M."/>
            <person name="Doulbeau S."/>
            <person name="Elias M."/>
            <person name="Farnham G."/>
            <person name="Gachon C.M."/>
            <person name="Gschloessl B."/>
            <person name="Heesch S."/>
            <person name="Jabbari K."/>
            <person name="Jubin C."/>
            <person name="Kawai H."/>
            <person name="Kimura K."/>
            <person name="Kloareg B."/>
            <person name="Kupper F.C."/>
            <person name="Lang D."/>
            <person name="Le Bail A."/>
            <person name="Leblanc C."/>
            <person name="Lerouge P."/>
            <person name="Lohr M."/>
            <person name="Lopez P.J."/>
            <person name="Martens C."/>
            <person name="Maumus F."/>
            <person name="Michel G."/>
            <person name="Miranda-Saavedra D."/>
            <person name="Morales J."/>
            <person name="Moreau H."/>
            <person name="Motomura T."/>
            <person name="Nagasato C."/>
            <person name="Napoli C.A."/>
            <person name="Nelson D.R."/>
            <person name="Nyvall-Collen P."/>
            <person name="Peters A.F."/>
            <person name="Pommier C."/>
            <person name="Potin P."/>
            <person name="Poulain J."/>
            <person name="Quesneville H."/>
            <person name="Read B."/>
            <person name="Rensing S.A."/>
            <person name="Ritter A."/>
            <person name="Rousvoal S."/>
            <person name="Samanta M."/>
            <person name="Samson G."/>
            <person name="Schroeder D.C."/>
            <person name="Segurens B."/>
            <person name="Strittmatter M."/>
            <person name="Tonon T."/>
            <person name="Tregear J.W."/>
            <person name="Valentin K."/>
            <person name="von Dassow P."/>
            <person name="Yamagishi T."/>
            <person name="Van de Peer Y."/>
            <person name="Wincker P."/>
        </authorList>
    </citation>
    <scope>NUCLEOTIDE SEQUENCE [LARGE SCALE GENOMIC DNA]</scope>
    <source>
        <strain evidence="2">Ec32 / CCAP1310/4</strain>
    </source>
</reference>
<evidence type="ECO:0008006" key="3">
    <source>
        <dbReference type="Google" id="ProtNLM"/>
    </source>
</evidence>
<sequence length="332" mass="37071">MVMGVLSSALDLAKAAVAHDEQGALPEKVLPYYKKAIRAIDTALKLLPEHVAESTGIKRHRDNYQARVDKLTQGLTRDNQHKDRRVRQQSRVRFSQMDLDANQSTLEAEPTHPARRSYWVLRLVRTTILYGGHLTPKLYAPKEVWTQVGVKVSGFAPRIAALESVLYMVIDQVKDLPKPVDAEARKEAAEVMRTFRQQAHKLQTDLSRHFPYVVQVDPLGLAKELGPKSNLGRLNSVMKNIGRNVKHSAVVAVERIGAGINGKHVDDGLAYYKQVVSELCSECQVFDSWFVHLQDQMAKNGGFGGGRIITNAHLTWRGVAWRGVVDVSFPPG</sequence>
<dbReference type="OrthoDB" id="2245455at2759"/>
<protein>
    <recommendedName>
        <fullName evidence="3">MIT domain-containing protein</fullName>
    </recommendedName>
</protein>
<dbReference type="EMBL" id="FN648674">
    <property type="protein sequence ID" value="CBJ48798.1"/>
    <property type="molecule type" value="Genomic_DNA"/>
</dbReference>
<dbReference type="Gene3D" id="1.20.58.80">
    <property type="entry name" value="Phosphotransferase system, lactose/cellobiose-type IIA subunit"/>
    <property type="match status" value="1"/>
</dbReference>
<dbReference type="InParanoid" id="D7G2C1"/>